<feature type="compositionally biased region" description="Basic and acidic residues" evidence="2">
    <location>
        <begin position="421"/>
        <end position="435"/>
    </location>
</feature>
<dbReference type="Pfam" id="PF11740">
    <property type="entry name" value="KfrA_N"/>
    <property type="match status" value="1"/>
</dbReference>
<comment type="caution">
    <text evidence="4">The sequence shown here is derived from an EMBL/GenBank/DDBJ whole genome shotgun (WGS) entry which is preliminary data.</text>
</comment>
<name>A0A370NAT8_9BURK</name>
<keyword evidence="5" id="KW-1185">Reference proteome</keyword>
<feature type="domain" description="KfrA N-terminal DNA-binding" evidence="3">
    <location>
        <begin position="9"/>
        <end position="126"/>
    </location>
</feature>
<sequence>MSTNADTITDEMVAGIADRMVDEGRKVSPVTIWPEIPGGSIVAIAAALQRWREARLPLTPHVQVQAGLPGHIAETMMSAADRLWMAAQGEADRAVSQQLSVVNQHLDAVRAERDEVLLEYQKTAEEVATGRERHIALTNALSASEDASTRLTAELASATGRAEAAEARAEELAQRVSVEEATLEHTKAELDEERKARGELAAAVSSQNDEIARMKQELDEARKEIASLGYECQAKLTEADRALQEASAASSRAQAATAQANESLARVAALEAERDEARTALAAEHQTSAARSEEASIQFEELQRVGRELGAAREQLGAVTEANAAVSAELARVSHDASVASERAEAAEQHATTLQQRLVEVEQANSAEAQRWTQEVSAASSRAEAAAAQVDESLARVVALEAELDESRTALAAERQTSAARSEEASNQRDELQGVARQLEEAREQVSTMTAAKTAAIAELAQVWQDASAAKERADAAEQRAETLALRVAEVEKARAEEARRSLQLANQAGESASAEKVAELQRQISAQAKAHEKAFNELRAIAEQWVAHAKDLKERLGSANEKLLFIDSRSTGEVALIRKLSSELERLKPDSELISRDAQQKLIGATMAERLSQKGYRYDPTTAAMSKVER</sequence>
<gene>
    <name evidence="4" type="ORF">DLM46_10775</name>
</gene>
<evidence type="ECO:0000259" key="3">
    <source>
        <dbReference type="Pfam" id="PF11740"/>
    </source>
</evidence>
<evidence type="ECO:0000313" key="4">
    <source>
        <dbReference type="EMBL" id="RDK02730.1"/>
    </source>
</evidence>
<dbReference type="InterPro" id="IPR021104">
    <property type="entry name" value="KfrA_DNA-bd_N"/>
</dbReference>
<evidence type="ECO:0000256" key="1">
    <source>
        <dbReference type="SAM" id="Coils"/>
    </source>
</evidence>
<evidence type="ECO:0000313" key="5">
    <source>
        <dbReference type="Proteomes" id="UP000254875"/>
    </source>
</evidence>
<dbReference type="EMBL" id="QHKS01000006">
    <property type="protein sequence ID" value="RDK02730.1"/>
    <property type="molecule type" value="Genomic_DNA"/>
</dbReference>
<keyword evidence="1" id="KW-0175">Coiled coil</keyword>
<proteinExistence type="predicted"/>
<dbReference type="AlphaFoldDB" id="A0A370NAT8"/>
<reference evidence="5" key="1">
    <citation type="submission" date="2018-05" db="EMBL/GenBank/DDBJ databases">
        <authorList>
            <person name="Feng T."/>
        </authorList>
    </citation>
    <scope>NUCLEOTIDE SEQUENCE [LARGE SCALE GENOMIC DNA]</scope>
    <source>
        <strain evidence="5">S27</strain>
    </source>
</reference>
<dbReference type="Proteomes" id="UP000254875">
    <property type="component" value="Unassembled WGS sequence"/>
</dbReference>
<accession>A0A370NAT8</accession>
<dbReference type="SUPFAM" id="SSF90257">
    <property type="entry name" value="Myosin rod fragments"/>
    <property type="match status" value="1"/>
</dbReference>
<feature type="region of interest" description="Disordered" evidence="2">
    <location>
        <begin position="412"/>
        <end position="435"/>
    </location>
</feature>
<dbReference type="OrthoDB" id="9001482at2"/>
<organism evidence="4 5">
    <name type="scientific">Paraburkholderia lacunae</name>
    <dbReference type="NCBI Taxonomy" id="2211104"/>
    <lineage>
        <taxon>Bacteria</taxon>
        <taxon>Pseudomonadati</taxon>
        <taxon>Pseudomonadota</taxon>
        <taxon>Betaproteobacteria</taxon>
        <taxon>Burkholderiales</taxon>
        <taxon>Burkholderiaceae</taxon>
        <taxon>Paraburkholderia</taxon>
    </lineage>
</organism>
<feature type="coiled-coil region" evidence="1">
    <location>
        <begin position="106"/>
        <end position="287"/>
    </location>
</feature>
<evidence type="ECO:0000256" key="2">
    <source>
        <dbReference type="SAM" id="MobiDB-lite"/>
    </source>
</evidence>
<protein>
    <submittedName>
        <fullName evidence="4">Chromosome partitioning protein ParA</fullName>
    </submittedName>
</protein>